<dbReference type="EMBL" id="CAJOBI010104664">
    <property type="protein sequence ID" value="CAF4604084.1"/>
    <property type="molecule type" value="Genomic_DNA"/>
</dbReference>
<dbReference type="InterPro" id="IPR046455">
    <property type="entry name" value="Sec7/BIG1-like_C"/>
</dbReference>
<reference evidence="2" key="1">
    <citation type="submission" date="2021-02" db="EMBL/GenBank/DDBJ databases">
        <authorList>
            <person name="Nowell W R."/>
        </authorList>
    </citation>
    <scope>NUCLEOTIDE SEQUENCE</scope>
</reference>
<feature type="non-terminal residue" evidence="2">
    <location>
        <position position="1"/>
    </location>
</feature>
<dbReference type="AlphaFoldDB" id="A0A8S2Z6K4"/>
<dbReference type="Pfam" id="PF20252">
    <property type="entry name" value="BIG2_C"/>
    <property type="match status" value="1"/>
</dbReference>
<comment type="caution">
    <text evidence="2">The sequence shown here is derived from an EMBL/GenBank/DDBJ whole genome shotgun (WGS) entry which is preliminary data.</text>
</comment>
<evidence type="ECO:0000259" key="1">
    <source>
        <dbReference type="Pfam" id="PF20252"/>
    </source>
</evidence>
<name>A0A8S2Z6K4_9BILA</name>
<protein>
    <recommendedName>
        <fullName evidence="1">Sec7/BIG1-like C-terminal domain-containing protein</fullName>
    </recommendedName>
</protein>
<organism evidence="2 3">
    <name type="scientific">Rotaria magnacalcarata</name>
    <dbReference type="NCBI Taxonomy" id="392030"/>
    <lineage>
        <taxon>Eukaryota</taxon>
        <taxon>Metazoa</taxon>
        <taxon>Spiralia</taxon>
        <taxon>Gnathifera</taxon>
        <taxon>Rotifera</taxon>
        <taxon>Eurotatoria</taxon>
        <taxon>Bdelloidea</taxon>
        <taxon>Philodinida</taxon>
        <taxon>Philodinidae</taxon>
        <taxon>Rotaria</taxon>
    </lineage>
</organism>
<dbReference type="Proteomes" id="UP000676336">
    <property type="component" value="Unassembled WGS sequence"/>
</dbReference>
<evidence type="ECO:0000313" key="3">
    <source>
        <dbReference type="Proteomes" id="UP000676336"/>
    </source>
</evidence>
<gene>
    <name evidence="2" type="ORF">SMN809_LOCUS39211</name>
</gene>
<proteinExistence type="predicted"/>
<evidence type="ECO:0000313" key="2">
    <source>
        <dbReference type="EMBL" id="CAF4604084.1"/>
    </source>
</evidence>
<sequence>ALASTPVGQENLSYITSFDDLHNEHGMYKRMSFDQLILLVDCLLESHMFARTFNSNNEQRNLLWKAGKNEK</sequence>
<accession>A0A8S2Z6K4</accession>
<feature type="domain" description="Sec7/BIG1-like C-terminal" evidence="1">
    <location>
        <begin position="19"/>
        <end position="67"/>
    </location>
</feature>